<dbReference type="EMBL" id="LBXN01000013">
    <property type="protein sequence ID" value="KKR33648.1"/>
    <property type="molecule type" value="Genomic_DNA"/>
</dbReference>
<dbReference type="PANTHER" id="PTHR11758">
    <property type="entry name" value="40S RIBOSOMAL PROTEIN S15A"/>
    <property type="match status" value="1"/>
</dbReference>
<dbReference type="InterPro" id="IPR035987">
    <property type="entry name" value="Ribosomal_uS8_sf"/>
</dbReference>
<dbReference type="GO" id="GO:1990904">
    <property type="term" value="C:ribonucleoprotein complex"/>
    <property type="evidence" value="ECO:0007669"/>
    <property type="project" value="UniProtKB-KW"/>
</dbReference>
<evidence type="ECO:0000313" key="8">
    <source>
        <dbReference type="Proteomes" id="UP000034539"/>
    </source>
</evidence>
<dbReference type="SUPFAM" id="SSF56047">
    <property type="entry name" value="Ribosomal protein S8"/>
    <property type="match status" value="1"/>
</dbReference>
<evidence type="ECO:0000256" key="1">
    <source>
        <dbReference type="ARBA" id="ARBA00006471"/>
    </source>
</evidence>
<dbReference type="GO" id="GO:0005840">
    <property type="term" value="C:ribosome"/>
    <property type="evidence" value="ECO:0007669"/>
    <property type="project" value="UniProtKB-KW"/>
</dbReference>
<evidence type="ECO:0000256" key="3">
    <source>
        <dbReference type="ARBA" id="ARBA00023274"/>
    </source>
</evidence>
<accession>A0A0G0Q0G6</accession>
<dbReference type="GO" id="GO:0006412">
    <property type="term" value="P:translation"/>
    <property type="evidence" value="ECO:0007669"/>
    <property type="project" value="UniProtKB-UniRule"/>
</dbReference>
<evidence type="ECO:0000256" key="5">
    <source>
        <dbReference type="HAMAP-Rule" id="MF_01302"/>
    </source>
</evidence>
<keyword evidence="5" id="KW-0699">rRNA-binding</keyword>
<gene>
    <name evidence="5" type="primary">rpsH</name>
    <name evidence="7" type="ORF">UT63_C0013G0008</name>
</gene>
<evidence type="ECO:0000256" key="2">
    <source>
        <dbReference type="ARBA" id="ARBA00022980"/>
    </source>
</evidence>
<comment type="subunit">
    <text evidence="5">Part of the 30S ribosomal subunit. Contacts proteins S5 and S12.</text>
</comment>
<organism evidence="7 8">
    <name type="scientific">Candidatus Gottesmanbacteria bacterium GW2011_GWC2_39_8</name>
    <dbReference type="NCBI Taxonomy" id="1618450"/>
    <lineage>
        <taxon>Bacteria</taxon>
        <taxon>Candidatus Gottesmaniibacteriota</taxon>
    </lineage>
</organism>
<comment type="function">
    <text evidence="5">One of the primary rRNA binding proteins, it binds directly to 16S rRNA central domain where it helps coordinate assembly of the platform of the 30S subunit.</text>
</comment>
<dbReference type="Gene3D" id="3.30.1490.10">
    <property type="match status" value="1"/>
</dbReference>
<evidence type="ECO:0000256" key="4">
    <source>
        <dbReference type="ARBA" id="ARBA00035258"/>
    </source>
</evidence>
<name>A0A0G0Q0G6_9BACT</name>
<sequence length="132" mass="14442">MTMSDPVSDMLTRIRNGYMAHLEKVTIPYSKYKEELAGILVKLGFAKSVKTEGNTGKTRMIEVILAYEGREPKLTDIQKVSKPSLKVYVNHSSIPKVLGGLGKVVISTSKGLMTGKEAKAKGLGGEVVFKIW</sequence>
<dbReference type="PATRIC" id="fig|1618450.3.peg.384"/>
<dbReference type="Pfam" id="PF00410">
    <property type="entry name" value="Ribosomal_S8"/>
    <property type="match status" value="1"/>
</dbReference>
<dbReference type="Proteomes" id="UP000034539">
    <property type="component" value="Unassembled WGS sequence"/>
</dbReference>
<keyword evidence="5" id="KW-0694">RNA-binding</keyword>
<dbReference type="NCBIfam" id="NF001109">
    <property type="entry name" value="PRK00136.1"/>
    <property type="match status" value="1"/>
</dbReference>
<keyword evidence="3 5" id="KW-0687">Ribonucleoprotein</keyword>
<dbReference type="GO" id="GO:0003735">
    <property type="term" value="F:structural constituent of ribosome"/>
    <property type="evidence" value="ECO:0007669"/>
    <property type="project" value="InterPro"/>
</dbReference>
<proteinExistence type="inferred from homology"/>
<dbReference type="InterPro" id="IPR047863">
    <property type="entry name" value="Ribosomal_uS8_CS"/>
</dbReference>
<dbReference type="FunFam" id="3.30.1490.10:FF:000001">
    <property type="entry name" value="30S ribosomal protein S8"/>
    <property type="match status" value="1"/>
</dbReference>
<comment type="caution">
    <text evidence="7">The sequence shown here is derived from an EMBL/GenBank/DDBJ whole genome shotgun (WGS) entry which is preliminary data.</text>
</comment>
<dbReference type="GO" id="GO:0019843">
    <property type="term" value="F:rRNA binding"/>
    <property type="evidence" value="ECO:0007669"/>
    <property type="project" value="UniProtKB-UniRule"/>
</dbReference>
<reference evidence="7 8" key="1">
    <citation type="journal article" date="2015" name="Nature">
        <title>rRNA introns, odd ribosomes, and small enigmatic genomes across a large radiation of phyla.</title>
        <authorList>
            <person name="Brown C.T."/>
            <person name="Hug L.A."/>
            <person name="Thomas B.C."/>
            <person name="Sharon I."/>
            <person name="Castelle C.J."/>
            <person name="Singh A."/>
            <person name="Wilkins M.J."/>
            <person name="Williams K.H."/>
            <person name="Banfield J.F."/>
        </authorList>
    </citation>
    <scope>NUCLEOTIDE SEQUENCE [LARGE SCALE GENOMIC DNA]</scope>
</reference>
<evidence type="ECO:0000313" key="7">
    <source>
        <dbReference type="EMBL" id="KKR33648.1"/>
    </source>
</evidence>
<dbReference type="PROSITE" id="PS00053">
    <property type="entry name" value="RIBOSOMAL_S8"/>
    <property type="match status" value="1"/>
</dbReference>
<dbReference type="GO" id="GO:0005737">
    <property type="term" value="C:cytoplasm"/>
    <property type="evidence" value="ECO:0007669"/>
    <property type="project" value="UniProtKB-ARBA"/>
</dbReference>
<evidence type="ECO:0000256" key="6">
    <source>
        <dbReference type="RuleBase" id="RU003660"/>
    </source>
</evidence>
<protein>
    <recommendedName>
        <fullName evidence="4 5">Small ribosomal subunit protein uS8</fullName>
    </recommendedName>
</protein>
<keyword evidence="2 5" id="KW-0689">Ribosomal protein</keyword>
<comment type="similarity">
    <text evidence="1 5 6">Belongs to the universal ribosomal protein uS8 family.</text>
</comment>
<dbReference type="HAMAP" id="MF_01302_B">
    <property type="entry name" value="Ribosomal_uS8_B"/>
    <property type="match status" value="1"/>
</dbReference>
<dbReference type="Gene3D" id="3.30.1370.30">
    <property type="match status" value="1"/>
</dbReference>
<dbReference type="AlphaFoldDB" id="A0A0G0Q0G6"/>
<dbReference type="InterPro" id="IPR000630">
    <property type="entry name" value="Ribosomal_uS8"/>
</dbReference>